<keyword evidence="1" id="KW-0812">Transmembrane</keyword>
<dbReference type="GO" id="GO:0004519">
    <property type="term" value="F:endonuclease activity"/>
    <property type="evidence" value="ECO:0007669"/>
    <property type="project" value="UniProtKB-KW"/>
</dbReference>
<proteinExistence type="predicted"/>
<evidence type="ECO:0000313" key="2">
    <source>
        <dbReference type="EMBL" id="QBK86678.1"/>
    </source>
</evidence>
<accession>A0A481YTZ8</accession>
<sequence>MFGWRWVTVNAIFAVVVLAVALYYAWHAPKKKYPFTGIRGLGVRMVKKKKGGAKANKAEEKCRRIFEAIFGRRFKSVRPAFLKSPVTGKNLELDGFCPSIKTPLGMGLAFEYDGIQHSEYRPYFHRHGPRDFIYQQKKDSFKDQKCREMGILLVRIPHFIPSTELRTYIRTKLARAGVAAPPTFF</sequence>
<gene>
    <name evidence="2" type="ORF">LCMAC103_00070</name>
</gene>
<keyword evidence="2" id="KW-0255">Endonuclease</keyword>
<organism evidence="2">
    <name type="scientific">Marseillevirus LCMAC103</name>
    <dbReference type="NCBI Taxonomy" id="2506604"/>
    <lineage>
        <taxon>Viruses</taxon>
        <taxon>Varidnaviria</taxon>
        <taxon>Bamfordvirae</taxon>
        <taxon>Nucleocytoviricota</taxon>
        <taxon>Megaviricetes</taxon>
        <taxon>Pimascovirales</taxon>
        <taxon>Pimascovirales incertae sedis</taxon>
        <taxon>Marseilleviridae</taxon>
    </lineage>
</organism>
<dbReference type="EMBL" id="MK500335">
    <property type="protein sequence ID" value="QBK86678.1"/>
    <property type="molecule type" value="Genomic_DNA"/>
</dbReference>
<feature type="transmembrane region" description="Helical" evidence="1">
    <location>
        <begin position="6"/>
        <end position="26"/>
    </location>
</feature>
<reference evidence="2" key="1">
    <citation type="journal article" date="2019" name="MBio">
        <title>Virus Genomes from Deep Sea Sediments Expand the Ocean Megavirome and Support Independent Origins of Viral Gigantism.</title>
        <authorList>
            <person name="Backstrom D."/>
            <person name="Yutin N."/>
            <person name="Jorgensen S.L."/>
            <person name="Dharamshi J."/>
            <person name="Homa F."/>
            <person name="Zaremba-Niedwiedzka K."/>
            <person name="Spang A."/>
            <person name="Wolf Y.I."/>
            <person name="Koonin E.V."/>
            <person name="Ettema T.J."/>
        </authorList>
    </citation>
    <scope>NUCLEOTIDE SEQUENCE</scope>
</reference>
<keyword evidence="2" id="KW-0540">Nuclease</keyword>
<name>A0A481YTZ8_9VIRU</name>
<keyword evidence="1" id="KW-0472">Membrane</keyword>
<keyword evidence="1" id="KW-1133">Transmembrane helix</keyword>
<keyword evidence="2" id="KW-0378">Hydrolase</keyword>
<evidence type="ECO:0000256" key="1">
    <source>
        <dbReference type="SAM" id="Phobius"/>
    </source>
</evidence>
<protein>
    <submittedName>
        <fullName evidence="2">Restriction endonuclease</fullName>
    </submittedName>
</protein>